<accession>A0A0W0G227</accession>
<reference evidence="2 3" key="1">
    <citation type="submission" date="2015-12" db="EMBL/GenBank/DDBJ databases">
        <title>Draft genome sequence of Moniliophthora roreri, the causal agent of frosty pod rot of cacao.</title>
        <authorList>
            <person name="Aime M.C."/>
            <person name="Diaz-Valderrama J.R."/>
            <person name="Kijpornyongpan T."/>
            <person name="Phillips-Mora W."/>
        </authorList>
    </citation>
    <scope>NUCLEOTIDE SEQUENCE [LARGE SCALE GENOMIC DNA]</scope>
    <source>
        <strain evidence="2 3">MCA 2952</strain>
    </source>
</reference>
<comment type="caution">
    <text evidence="2">The sequence shown here is derived from an EMBL/GenBank/DDBJ whole genome shotgun (WGS) entry which is preliminary data.</text>
</comment>
<organism evidence="2 3">
    <name type="scientific">Moniliophthora roreri</name>
    <name type="common">Frosty pod rot fungus</name>
    <name type="synonym">Monilia roreri</name>
    <dbReference type="NCBI Taxonomy" id="221103"/>
    <lineage>
        <taxon>Eukaryota</taxon>
        <taxon>Fungi</taxon>
        <taxon>Dikarya</taxon>
        <taxon>Basidiomycota</taxon>
        <taxon>Agaricomycotina</taxon>
        <taxon>Agaricomycetes</taxon>
        <taxon>Agaricomycetidae</taxon>
        <taxon>Agaricales</taxon>
        <taxon>Marasmiineae</taxon>
        <taxon>Marasmiaceae</taxon>
        <taxon>Moniliophthora</taxon>
    </lineage>
</organism>
<evidence type="ECO:0000313" key="3">
    <source>
        <dbReference type="Proteomes" id="UP000054988"/>
    </source>
</evidence>
<gene>
    <name evidence="2" type="ORF">WG66_4773</name>
</gene>
<name>A0A0W0G227_MONRR</name>
<dbReference type="EMBL" id="LATX01001309">
    <property type="protein sequence ID" value="KTB42646.1"/>
    <property type="molecule type" value="Genomic_DNA"/>
</dbReference>
<proteinExistence type="predicted"/>
<sequence length="48" mass="5233">MQDDLSMLSTLKLFQHVTDIFELLGHSGIAGRWGGSGGLEERERDDGG</sequence>
<evidence type="ECO:0000256" key="1">
    <source>
        <dbReference type="SAM" id="MobiDB-lite"/>
    </source>
</evidence>
<protein>
    <submittedName>
        <fullName evidence="2">Uncharacterized protein</fullName>
    </submittedName>
</protein>
<feature type="region of interest" description="Disordered" evidence="1">
    <location>
        <begin position="29"/>
        <end position="48"/>
    </location>
</feature>
<feature type="compositionally biased region" description="Basic and acidic residues" evidence="1">
    <location>
        <begin position="39"/>
        <end position="48"/>
    </location>
</feature>
<evidence type="ECO:0000313" key="2">
    <source>
        <dbReference type="EMBL" id="KTB42646.1"/>
    </source>
</evidence>
<dbReference type="AlphaFoldDB" id="A0A0W0G227"/>
<dbReference type="Proteomes" id="UP000054988">
    <property type="component" value="Unassembled WGS sequence"/>
</dbReference>